<feature type="domain" description="N-terminal" evidence="2">
    <location>
        <begin position="24"/>
        <end position="150"/>
    </location>
</feature>
<evidence type="ECO:0000256" key="1">
    <source>
        <dbReference type="SAM" id="MobiDB-lite"/>
    </source>
</evidence>
<feature type="region of interest" description="Disordered" evidence="1">
    <location>
        <begin position="1"/>
        <end position="20"/>
    </location>
</feature>
<dbReference type="Pfam" id="PF08401">
    <property type="entry name" value="ArdcN"/>
    <property type="match status" value="1"/>
</dbReference>
<feature type="domain" description="Polyvalent protein metallopeptidase" evidence="3">
    <location>
        <begin position="185"/>
        <end position="301"/>
    </location>
</feature>
<dbReference type="InterPro" id="IPR041459">
    <property type="entry name" value="MPTase-PolyVal"/>
</dbReference>
<organism evidence="4 5">
    <name type="scientific">Kaistella chaponensis</name>
    <dbReference type="NCBI Taxonomy" id="713588"/>
    <lineage>
        <taxon>Bacteria</taxon>
        <taxon>Pseudomonadati</taxon>
        <taxon>Bacteroidota</taxon>
        <taxon>Flavobacteriia</taxon>
        <taxon>Flavobacteriales</taxon>
        <taxon>Weeksellaceae</taxon>
        <taxon>Chryseobacterium group</taxon>
        <taxon>Kaistella</taxon>
    </lineage>
</organism>
<name>A0A1N7MVL5_9FLAO</name>
<dbReference type="InterPro" id="IPR013610">
    <property type="entry name" value="ArdC_N"/>
</dbReference>
<evidence type="ECO:0000259" key="2">
    <source>
        <dbReference type="Pfam" id="PF08401"/>
    </source>
</evidence>
<dbReference type="GO" id="GO:0003697">
    <property type="term" value="F:single-stranded DNA binding"/>
    <property type="evidence" value="ECO:0007669"/>
    <property type="project" value="InterPro"/>
</dbReference>
<dbReference type="AlphaFoldDB" id="A0A1N7MVL5"/>
<dbReference type="Pfam" id="PF18818">
    <property type="entry name" value="MPTase-PolyVal"/>
    <property type="match status" value="1"/>
</dbReference>
<dbReference type="OrthoDB" id="9792687at2"/>
<accession>A0A1N7MVL5</accession>
<evidence type="ECO:0000313" key="5">
    <source>
        <dbReference type="Proteomes" id="UP000185839"/>
    </source>
</evidence>
<keyword evidence="5" id="KW-1185">Reference proteome</keyword>
<feature type="compositionally biased region" description="Basic residues" evidence="1">
    <location>
        <begin position="9"/>
        <end position="18"/>
    </location>
</feature>
<proteinExistence type="predicted"/>
<dbReference type="RefSeq" id="WP_076387529.1">
    <property type="nucleotide sequence ID" value="NZ_FTOI01000010.1"/>
</dbReference>
<dbReference type="EMBL" id="FTOI01000010">
    <property type="protein sequence ID" value="SIS90122.1"/>
    <property type="molecule type" value="Genomic_DNA"/>
</dbReference>
<sequence length="322" mass="37623">MNATAPKTHSSKSKKNQISKKGEDKFISRIIENLDKVKAQDWELYTTYKFQAPKNLFSQNTYKGFNLLTLYIDTLTNGFTSSLYATFNSISKAGGKLKKGSKGVVIEFFSFVYKHRETLKTYTLEQVKNMSSAELQQINKYPVIKNYVVFNSNQIENLEELNLNIDLHEAQELEFVDQINCENFVQKLVENASLKIKFEQISHGSYSPIFDHIKMPLKKHFVSEVKFYTTLFHEIIHWTGHEKRLDRNLREGFNDKIKYSFEELIAEMGSMLLALQFGITDELLNSIRYLKGWSDTHKENRIEDIKNAFIQSKKAKKYLEQF</sequence>
<protein>
    <submittedName>
        <fullName evidence="4">Antirestriction protein ArdC</fullName>
    </submittedName>
</protein>
<gene>
    <name evidence="4" type="ORF">SAMN05421789_11074</name>
</gene>
<evidence type="ECO:0000313" key="4">
    <source>
        <dbReference type="EMBL" id="SIS90122.1"/>
    </source>
</evidence>
<evidence type="ECO:0000259" key="3">
    <source>
        <dbReference type="Pfam" id="PF18818"/>
    </source>
</evidence>
<reference evidence="5" key="1">
    <citation type="submission" date="2017-01" db="EMBL/GenBank/DDBJ databases">
        <authorList>
            <person name="Varghese N."/>
            <person name="Submissions S."/>
        </authorList>
    </citation>
    <scope>NUCLEOTIDE SEQUENCE [LARGE SCALE GENOMIC DNA]</scope>
    <source>
        <strain evidence="5">DSM 23145</strain>
    </source>
</reference>
<dbReference type="Proteomes" id="UP000185839">
    <property type="component" value="Unassembled WGS sequence"/>
</dbReference>